<name>A0A382N498_9ZZZZ</name>
<reference evidence="1" key="1">
    <citation type="submission" date="2018-05" db="EMBL/GenBank/DDBJ databases">
        <authorList>
            <person name="Lanie J.A."/>
            <person name="Ng W.-L."/>
            <person name="Kazmierczak K.M."/>
            <person name="Andrzejewski T.M."/>
            <person name="Davidsen T.M."/>
            <person name="Wayne K.J."/>
            <person name="Tettelin H."/>
            <person name="Glass J.I."/>
            <person name="Rusch D."/>
            <person name="Podicherti R."/>
            <person name="Tsui H.-C.T."/>
            <person name="Winkler M.E."/>
        </authorList>
    </citation>
    <scope>NUCLEOTIDE SEQUENCE</scope>
</reference>
<proteinExistence type="predicted"/>
<sequence length="375" mass="39413">SNLTGITSGIFQTTGSVEATTNDLQVTGSLKVDTAASGSTAIYTNNVQNGYPTSNAWQEGLDGSYFNNFDNTSHVSEILRFVAGIISHSIDTSSPTANTNYWNTLSTSHTEGSTTSKGSLLDGVLGSTYENARLSLAWTGSAFIDMSTTASYKSVLDYLELKGWVQTSDRGTNSDDVATNPFHGSYASRIPSTIQTQATLGTNSHTVTANASAGSSVYSTSTYLGMGPLSSGAAQSMYVRVLASQSFSDNYADATPDENSTYTTASVFDYSQTSFGTSNGLVLAKIDSANPAVIPAAYQDGDFNSVAGPISGRKYTGGATSATSISASGYYATHDVVAGLKSGSMSDFQYKNGSDSNTRFYLYYNITEDITNSQP</sequence>
<feature type="non-terminal residue" evidence="1">
    <location>
        <position position="1"/>
    </location>
</feature>
<gene>
    <name evidence="1" type="ORF">METZ01_LOCUS307456</name>
</gene>
<dbReference type="AlphaFoldDB" id="A0A382N498"/>
<protein>
    <submittedName>
        <fullName evidence="1">Uncharacterized protein</fullName>
    </submittedName>
</protein>
<dbReference type="EMBL" id="UINC01097140">
    <property type="protein sequence ID" value="SVC54602.1"/>
    <property type="molecule type" value="Genomic_DNA"/>
</dbReference>
<accession>A0A382N498</accession>
<evidence type="ECO:0000313" key="1">
    <source>
        <dbReference type="EMBL" id="SVC54602.1"/>
    </source>
</evidence>
<feature type="non-terminal residue" evidence="1">
    <location>
        <position position="375"/>
    </location>
</feature>
<organism evidence="1">
    <name type="scientific">marine metagenome</name>
    <dbReference type="NCBI Taxonomy" id="408172"/>
    <lineage>
        <taxon>unclassified sequences</taxon>
        <taxon>metagenomes</taxon>
        <taxon>ecological metagenomes</taxon>
    </lineage>
</organism>